<dbReference type="AlphaFoldDB" id="A0A0A8ZQL7"/>
<proteinExistence type="predicted"/>
<dbReference type="EMBL" id="GBRH01256186">
    <property type="protein sequence ID" value="JAD41709.1"/>
    <property type="molecule type" value="Transcribed_RNA"/>
</dbReference>
<accession>A0A0A8ZQL7</accession>
<name>A0A0A8ZQL7_ARUDO</name>
<reference evidence="1" key="1">
    <citation type="submission" date="2014-09" db="EMBL/GenBank/DDBJ databases">
        <authorList>
            <person name="Magalhaes I.L.F."/>
            <person name="Oliveira U."/>
            <person name="Santos F.R."/>
            <person name="Vidigal T.H.D.A."/>
            <person name="Brescovit A.D."/>
            <person name="Santos A.J."/>
        </authorList>
    </citation>
    <scope>NUCLEOTIDE SEQUENCE</scope>
    <source>
        <tissue evidence="1">Shoot tissue taken approximately 20 cm above the soil surface</tissue>
    </source>
</reference>
<protein>
    <submittedName>
        <fullName evidence="1">Uncharacterized protein</fullName>
    </submittedName>
</protein>
<sequence length="71" mass="7530">MEAISSIHKLLKAAEKLSGLKAAANCCLIYVFMHSRGTCSAQPSALSTDPHEELRIAITCIALAFAFHIGG</sequence>
<reference evidence="1" key="2">
    <citation type="journal article" date="2015" name="Data Brief">
        <title>Shoot transcriptome of the giant reed, Arundo donax.</title>
        <authorList>
            <person name="Barrero R.A."/>
            <person name="Guerrero F.D."/>
            <person name="Moolhuijzen P."/>
            <person name="Goolsby J.A."/>
            <person name="Tidwell J."/>
            <person name="Bellgard S.E."/>
            <person name="Bellgard M.I."/>
        </authorList>
    </citation>
    <scope>NUCLEOTIDE SEQUENCE</scope>
    <source>
        <tissue evidence="1">Shoot tissue taken approximately 20 cm above the soil surface</tissue>
    </source>
</reference>
<organism evidence="1">
    <name type="scientific">Arundo donax</name>
    <name type="common">Giant reed</name>
    <name type="synonym">Donax arundinaceus</name>
    <dbReference type="NCBI Taxonomy" id="35708"/>
    <lineage>
        <taxon>Eukaryota</taxon>
        <taxon>Viridiplantae</taxon>
        <taxon>Streptophyta</taxon>
        <taxon>Embryophyta</taxon>
        <taxon>Tracheophyta</taxon>
        <taxon>Spermatophyta</taxon>
        <taxon>Magnoliopsida</taxon>
        <taxon>Liliopsida</taxon>
        <taxon>Poales</taxon>
        <taxon>Poaceae</taxon>
        <taxon>PACMAD clade</taxon>
        <taxon>Arundinoideae</taxon>
        <taxon>Arundineae</taxon>
        <taxon>Arundo</taxon>
    </lineage>
</organism>
<evidence type="ECO:0000313" key="1">
    <source>
        <dbReference type="EMBL" id="JAD41709.1"/>
    </source>
</evidence>